<protein>
    <submittedName>
        <fullName evidence="1">Uncharacterized protein</fullName>
    </submittedName>
</protein>
<dbReference type="EMBL" id="KI632130">
    <property type="protein sequence ID" value="EYU24279.1"/>
    <property type="molecule type" value="Genomic_DNA"/>
</dbReference>
<accession>A0A022Q9K2</accession>
<reference evidence="1 2" key="1">
    <citation type="journal article" date="2013" name="Proc. Natl. Acad. Sci. U.S.A.">
        <title>Fine-scale variation in meiotic recombination in Mimulus inferred from population shotgun sequencing.</title>
        <authorList>
            <person name="Hellsten U."/>
            <person name="Wright K.M."/>
            <person name="Jenkins J."/>
            <person name="Shu S."/>
            <person name="Yuan Y."/>
            <person name="Wessler S.R."/>
            <person name="Schmutz J."/>
            <person name="Willis J.H."/>
            <person name="Rokhsar D.S."/>
        </authorList>
    </citation>
    <scope>NUCLEOTIDE SEQUENCE [LARGE SCALE GENOMIC DNA]</scope>
    <source>
        <strain evidence="2">cv. DUN x IM62</strain>
    </source>
</reference>
<evidence type="ECO:0000313" key="1">
    <source>
        <dbReference type="EMBL" id="EYU24279.1"/>
    </source>
</evidence>
<organism evidence="1 2">
    <name type="scientific">Erythranthe guttata</name>
    <name type="common">Yellow monkey flower</name>
    <name type="synonym">Mimulus guttatus</name>
    <dbReference type="NCBI Taxonomy" id="4155"/>
    <lineage>
        <taxon>Eukaryota</taxon>
        <taxon>Viridiplantae</taxon>
        <taxon>Streptophyta</taxon>
        <taxon>Embryophyta</taxon>
        <taxon>Tracheophyta</taxon>
        <taxon>Spermatophyta</taxon>
        <taxon>Magnoliopsida</taxon>
        <taxon>eudicotyledons</taxon>
        <taxon>Gunneridae</taxon>
        <taxon>Pentapetalae</taxon>
        <taxon>asterids</taxon>
        <taxon>lamiids</taxon>
        <taxon>Lamiales</taxon>
        <taxon>Phrymaceae</taxon>
        <taxon>Erythranthe</taxon>
    </lineage>
</organism>
<keyword evidence="2" id="KW-1185">Reference proteome</keyword>
<proteinExistence type="predicted"/>
<sequence>MTRKLQARMKESTNTYPPKASCQNTISMFTNSLNIHPLNLYKPGYWIGRPDAKPKTDTIHVNSYTIQKYNLKT</sequence>
<evidence type="ECO:0000313" key="2">
    <source>
        <dbReference type="Proteomes" id="UP000030748"/>
    </source>
</evidence>
<gene>
    <name evidence="1" type="ORF">MIMGU_mgv1a017456mg</name>
</gene>
<dbReference type="AlphaFoldDB" id="A0A022Q9K2"/>
<dbReference type="Proteomes" id="UP000030748">
    <property type="component" value="Unassembled WGS sequence"/>
</dbReference>
<name>A0A022Q9K2_ERYGU</name>